<dbReference type="PANTHER" id="PTHR24067">
    <property type="entry name" value="UBIQUITIN-CONJUGATING ENZYME E2"/>
    <property type="match status" value="1"/>
</dbReference>
<sequence>MALKRIQREYQDLITNPKDGISIRPLSDDNLFKWTGTIAGPVGTPYEGGVFGFDLDLTTDYPFKPPKVKLTTKIYHCNIDDDGSICMGVLKADGWKPSTKIADVLLTLQNLIAEPNPDDPLSAHKAEQYRSDRASYDKEAKRYTAQYAQPKAESK</sequence>
<dbReference type="SMART" id="SM00212">
    <property type="entry name" value="UBCc"/>
    <property type="match status" value="1"/>
</dbReference>
<gene>
    <name evidence="8" type="ORF">BCR44DRAFT_41473</name>
</gene>
<evidence type="ECO:0000256" key="1">
    <source>
        <dbReference type="ARBA" id="ARBA00012486"/>
    </source>
</evidence>
<dbReference type="FunFam" id="3.10.110.10:FF:000060">
    <property type="entry name" value="Ubiquitin conjugating enzyme (UbcB)"/>
    <property type="match status" value="1"/>
</dbReference>
<dbReference type="GO" id="GO:0005524">
    <property type="term" value="F:ATP binding"/>
    <property type="evidence" value="ECO:0007669"/>
    <property type="project" value="UniProtKB-KW"/>
</dbReference>
<evidence type="ECO:0000256" key="5">
    <source>
        <dbReference type="ARBA" id="ARBA00022840"/>
    </source>
</evidence>
<keyword evidence="5" id="KW-0067">ATP-binding</keyword>
<comment type="caution">
    <text evidence="8">The sequence shown here is derived from an EMBL/GenBank/DDBJ whole genome shotgun (WGS) entry which is preliminary data.</text>
</comment>
<evidence type="ECO:0000259" key="7">
    <source>
        <dbReference type="PROSITE" id="PS50127"/>
    </source>
</evidence>
<evidence type="ECO:0000256" key="4">
    <source>
        <dbReference type="ARBA" id="ARBA00022786"/>
    </source>
</evidence>
<dbReference type="Pfam" id="PF00179">
    <property type="entry name" value="UQ_con"/>
    <property type="match status" value="1"/>
</dbReference>
<keyword evidence="3" id="KW-0547">Nucleotide-binding</keyword>
<organism evidence="8 9">
    <name type="scientific">Catenaria anguillulae PL171</name>
    <dbReference type="NCBI Taxonomy" id="765915"/>
    <lineage>
        <taxon>Eukaryota</taxon>
        <taxon>Fungi</taxon>
        <taxon>Fungi incertae sedis</taxon>
        <taxon>Blastocladiomycota</taxon>
        <taxon>Blastocladiomycetes</taxon>
        <taxon>Blastocladiales</taxon>
        <taxon>Catenariaceae</taxon>
        <taxon>Catenaria</taxon>
    </lineage>
</organism>
<evidence type="ECO:0000313" key="9">
    <source>
        <dbReference type="Proteomes" id="UP000193411"/>
    </source>
</evidence>
<reference evidence="8 9" key="1">
    <citation type="submission" date="2016-07" db="EMBL/GenBank/DDBJ databases">
        <title>Pervasive Adenine N6-methylation of Active Genes in Fungi.</title>
        <authorList>
            <consortium name="DOE Joint Genome Institute"/>
            <person name="Mondo S.J."/>
            <person name="Dannebaum R.O."/>
            <person name="Kuo R.C."/>
            <person name="Labutti K."/>
            <person name="Haridas S."/>
            <person name="Kuo A."/>
            <person name="Salamov A."/>
            <person name="Ahrendt S.R."/>
            <person name="Lipzen A."/>
            <person name="Sullivan W."/>
            <person name="Andreopoulos W.B."/>
            <person name="Clum A."/>
            <person name="Lindquist E."/>
            <person name="Daum C."/>
            <person name="Ramamoorthy G.K."/>
            <person name="Gryganskyi A."/>
            <person name="Culley D."/>
            <person name="Magnuson J.K."/>
            <person name="James T.Y."/>
            <person name="O'Malley M.A."/>
            <person name="Stajich J.E."/>
            <person name="Spatafora J.W."/>
            <person name="Visel A."/>
            <person name="Grigoriev I.V."/>
        </authorList>
    </citation>
    <scope>NUCLEOTIDE SEQUENCE [LARGE SCALE GENOMIC DNA]</scope>
    <source>
        <strain evidence="8 9">PL171</strain>
    </source>
</reference>
<dbReference type="EC" id="2.3.2.23" evidence="1"/>
<dbReference type="SUPFAM" id="SSF54495">
    <property type="entry name" value="UBC-like"/>
    <property type="match status" value="1"/>
</dbReference>
<evidence type="ECO:0000256" key="3">
    <source>
        <dbReference type="ARBA" id="ARBA00022741"/>
    </source>
</evidence>
<name>A0A1Y2HTW3_9FUNG</name>
<dbReference type="InterPro" id="IPR050113">
    <property type="entry name" value="Ub_conjugating_enzyme"/>
</dbReference>
<evidence type="ECO:0000256" key="2">
    <source>
        <dbReference type="ARBA" id="ARBA00022679"/>
    </source>
</evidence>
<keyword evidence="4" id="KW-0833">Ubl conjugation pathway</keyword>
<dbReference type="InterPro" id="IPR016135">
    <property type="entry name" value="UBQ-conjugating_enzyme/RWD"/>
</dbReference>
<dbReference type="AlphaFoldDB" id="A0A1Y2HTW3"/>
<dbReference type="PROSITE" id="PS50127">
    <property type="entry name" value="UBC_2"/>
    <property type="match status" value="1"/>
</dbReference>
<dbReference type="CDD" id="cd23815">
    <property type="entry name" value="UBCc_SpUBC14-like"/>
    <property type="match status" value="1"/>
</dbReference>
<dbReference type="Proteomes" id="UP000193411">
    <property type="component" value="Unassembled WGS sequence"/>
</dbReference>
<proteinExistence type="predicted"/>
<dbReference type="InterPro" id="IPR000608">
    <property type="entry name" value="UBC"/>
</dbReference>
<feature type="region of interest" description="Disordered" evidence="6">
    <location>
        <begin position="115"/>
        <end position="155"/>
    </location>
</feature>
<feature type="domain" description="UBC core" evidence="7">
    <location>
        <begin position="1"/>
        <end position="149"/>
    </location>
</feature>
<dbReference type="STRING" id="765915.A0A1Y2HTW3"/>
<dbReference type="Gene3D" id="3.10.110.10">
    <property type="entry name" value="Ubiquitin Conjugating Enzyme"/>
    <property type="match status" value="1"/>
</dbReference>
<keyword evidence="9" id="KW-1185">Reference proteome</keyword>
<dbReference type="OrthoDB" id="9978460at2759"/>
<accession>A0A1Y2HTW3</accession>
<dbReference type="EMBL" id="MCFL01000010">
    <property type="protein sequence ID" value="ORZ38048.1"/>
    <property type="molecule type" value="Genomic_DNA"/>
</dbReference>
<evidence type="ECO:0000256" key="6">
    <source>
        <dbReference type="SAM" id="MobiDB-lite"/>
    </source>
</evidence>
<feature type="compositionally biased region" description="Basic and acidic residues" evidence="6">
    <location>
        <begin position="121"/>
        <end position="142"/>
    </location>
</feature>
<evidence type="ECO:0000313" key="8">
    <source>
        <dbReference type="EMBL" id="ORZ38048.1"/>
    </source>
</evidence>
<protein>
    <recommendedName>
        <fullName evidence="1">E2 ubiquitin-conjugating enzyme</fullName>
        <ecNumber evidence="1">2.3.2.23</ecNumber>
    </recommendedName>
</protein>
<dbReference type="GO" id="GO:0061631">
    <property type="term" value="F:ubiquitin conjugating enzyme activity"/>
    <property type="evidence" value="ECO:0007669"/>
    <property type="project" value="UniProtKB-EC"/>
</dbReference>
<keyword evidence="2" id="KW-0808">Transferase</keyword>